<evidence type="ECO:0000256" key="4">
    <source>
        <dbReference type="ARBA" id="ARBA00023163"/>
    </source>
</evidence>
<dbReference type="Pfam" id="PF00010">
    <property type="entry name" value="HLH"/>
    <property type="match status" value="1"/>
</dbReference>
<dbReference type="RefSeq" id="XP_017991847.1">
    <property type="nucleotide sequence ID" value="XM_018138338.1"/>
</dbReference>
<keyword evidence="4" id="KW-0804">Transcription</keyword>
<feature type="compositionally biased region" description="Acidic residues" evidence="7">
    <location>
        <begin position="265"/>
        <end position="288"/>
    </location>
</feature>
<feature type="compositionally biased region" description="Low complexity" evidence="7">
    <location>
        <begin position="60"/>
        <end position="79"/>
    </location>
</feature>
<feature type="compositionally biased region" description="Low complexity" evidence="7">
    <location>
        <begin position="170"/>
        <end position="189"/>
    </location>
</feature>
<dbReference type="PANTHER" id="PTHR15741:SF27">
    <property type="entry name" value="TRANSCRIPTION FACTOR AP-4"/>
    <property type="match status" value="1"/>
</dbReference>
<proteinExistence type="predicted"/>
<dbReference type="PANTHER" id="PTHR15741">
    <property type="entry name" value="BASIC HELIX-LOOP-HELIX ZIP TRANSCRIPTION FACTOR"/>
    <property type="match status" value="1"/>
</dbReference>
<dbReference type="InterPro" id="IPR036638">
    <property type="entry name" value="HLH_DNA-bd_sf"/>
</dbReference>
<dbReference type="InterPro" id="IPR052207">
    <property type="entry name" value="Max-like/E-box_TFs"/>
</dbReference>
<dbReference type="OrthoDB" id="3360015at2759"/>
<evidence type="ECO:0000256" key="1">
    <source>
        <dbReference type="ARBA" id="ARBA00004123"/>
    </source>
</evidence>
<keyword evidence="5" id="KW-0539">Nucleus</keyword>
<evidence type="ECO:0000256" key="3">
    <source>
        <dbReference type="ARBA" id="ARBA00023125"/>
    </source>
</evidence>
<organism evidence="9 10">
    <name type="scientific">Malassezia pachydermatis</name>
    <dbReference type="NCBI Taxonomy" id="77020"/>
    <lineage>
        <taxon>Eukaryota</taxon>
        <taxon>Fungi</taxon>
        <taxon>Dikarya</taxon>
        <taxon>Basidiomycota</taxon>
        <taxon>Ustilaginomycotina</taxon>
        <taxon>Malasseziomycetes</taxon>
        <taxon>Malasseziales</taxon>
        <taxon>Malasseziaceae</taxon>
        <taxon>Malassezia</taxon>
    </lineage>
</organism>
<keyword evidence="6" id="KW-0175">Coiled coil</keyword>
<feature type="compositionally biased region" description="Polar residues" evidence="7">
    <location>
        <begin position="7"/>
        <end position="16"/>
    </location>
</feature>
<feature type="domain" description="BHLH" evidence="8">
    <location>
        <begin position="218"/>
        <end position="245"/>
    </location>
</feature>
<dbReference type="VEuPathDB" id="FungiDB:Malapachy_3879"/>
<accession>A0A0M9VPA1</accession>
<protein>
    <submittedName>
        <fullName evidence="9">Helix-loop-helix dna-binding domain-containing protein</fullName>
    </submittedName>
</protein>
<dbReference type="EMBL" id="LGAV01000004">
    <property type="protein sequence ID" value="KOS14215.1"/>
    <property type="molecule type" value="Genomic_DNA"/>
</dbReference>
<feature type="region of interest" description="Disordered" evidence="7">
    <location>
        <begin position="254"/>
        <end position="327"/>
    </location>
</feature>
<keyword evidence="10" id="KW-1185">Reference proteome</keyword>
<sequence length="379" mass="40099">MPRRPSMDNSSLTTGALPSAPGPFEDFAVPSQLPPNLELDESFLSRLTCELQSETPAAASMSDRPTSSTTSTPADMAPTVPMTTSLTVPAHVASSLPSTLTAPADAQAASSTLLNENESAMLTNFLHSLDADFAELPSVPSLGLPTSDLPLPPLASLGSSTFLSLAPSWANAASPSSRPGPSGASGMASPTPPVKSNDTGDEDSTSDATQGTGTGTGRRKRHIISEQRRRNQIREGFTKLSELLDAGRGYGARALGLNSGAGTGVEDEELDDRTDTEEDLLLGCDEEEIQRRKRNAQRRARSRAMAGKSQRGRGRGRGRGGSAGGAGSKSAVLFQVIDLLDWLQGRNATLERELHELDSQIHAAHAQATHMYRRTRHYS</sequence>
<feature type="compositionally biased region" description="Basic residues" evidence="7">
    <location>
        <begin position="291"/>
        <end position="302"/>
    </location>
</feature>
<evidence type="ECO:0000256" key="7">
    <source>
        <dbReference type="SAM" id="MobiDB-lite"/>
    </source>
</evidence>
<dbReference type="SUPFAM" id="SSF47459">
    <property type="entry name" value="HLH, helix-loop-helix DNA-binding domain"/>
    <property type="match status" value="1"/>
</dbReference>
<evidence type="ECO:0000256" key="5">
    <source>
        <dbReference type="ARBA" id="ARBA00023242"/>
    </source>
</evidence>
<dbReference type="Proteomes" id="UP000037751">
    <property type="component" value="Unassembled WGS sequence"/>
</dbReference>
<dbReference type="AlphaFoldDB" id="A0A0M9VPA1"/>
<evidence type="ECO:0000313" key="9">
    <source>
        <dbReference type="EMBL" id="KOS14215.1"/>
    </source>
</evidence>
<feature type="region of interest" description="Disordered" evidence="7">
    <location>
        <begin position="170"/>
        <end position="233"/>
    </location>
</feature>
<feature type="coiled-coil region" evidence="6">
    <location>
        <begin position="340"/>
        <end position="367"/>
    </location>
</feature>
<reference evidence="9 10" key="1">
    <citation type="submission" date="2015-07" db="EMBL/GenBank/DDBJ databases">
        <title>Draft Genome Sequence of Malassezia furfur CBS1878 and Malassezia pachydermatis CBS1879.</title>
        <authorList>
            <person name="Triana S."/>
            <person name="Ohm R."/>
            <person name="Gonzalez A."/>
            <person name="DeCock H."/>
            <person name="Restrepo S."/>
            <person name="Celis A."/>
        </authorList>
    </citation>
    <scope>NUCLEOTIDE SEQUENCE [LARGE SCALE GENOMIC DNA]</scope>
    <source>
        <strain evidence="9 10">CBS 1879</strain>
    </source>
</reference>
<dbReference type="GO" id="GO:0000981">
    <property type="term" value="F:DNA-binding transcription factor activity, RNA polymerase II-specific"/>
    <property type="evidence" value="ECO:0007669"/>
    <property type="project" value="TreeGrafter"/>
</dbReference>
<dbReference type="GO" id="GO:0046983">
    <property type="term" value="F:protein dimerization activity"/>
    <property type="evidence" value="ECO:0007669"/>
    <property type="project" value="InterPro"/>
</dbReference>
<dbReference type="InterPro" id="IPR011598">
    <property type="entry name" value="bHLH_dom"/>
</dbReference>
<dbReference type="GO" id="GO:0000978">
    <property type="term" value="F:RNA polymerase II cis-regulatory region sequence-specific DNA binding"/>
    <property type="evidence" value="ECO:0007669"/>
    <property type="project" value="TreeGrafter"/>
</dbReference>
<evidence type="ECO:0000313" key="10">
    <source>
        <dbReference type="Proteomes" id="UP000037751"/>
    </source>
</evidence>
<dbReference type="STRING" id="77020.A0A0M9VPA1"/>
<comment type="caution">
    <text evidence="9">The sequence shown here is derived from an EMBL/GenBank/DDBJ whole genome shotgun (WGS) entry which is preliminary data.</text>
</comment>
<evidence type="ECO:0000256" key="6">
    <source>
        <dbReference type="SAM" id="Coils"/>
    </source>
</evidence>
<feature type="region of interest" description="Disordered" evidence="7">
    <location>
        <begin position="1"/>
        <end position="35"/>
    </location>
</feature>
<name>A0A0M9VPA1_9BASI</name>
<comment type="subcellular location">
    <subcellularLocation>
        <location evidence="1">Nucleus</location>
    </subcellularLocation>
</comment>
<evidence type="ECO:0000259" key="8">
    <source>
        <dbReference type="Pfam" id="PF00010"/>
    </source>
</evidence>
<feature type="region of interest" description="Disordered" evidence="7">
    <location>
        <begin position="54"/>
        <end position="81"/>
    </location>
</feature>
<keyword evidence="3 9" id="KW-0238">DNA-binding</keyword>
<keyword evidence="2" id="KW-0805">Transcription regulation</keyword>
<evidence type="ECO:0000256" key="2">
    <source>
        <dbReference type="ARBA" id="ARBA00023015"/>
    </source>
</evidence>
<gene>
    <name evidence="9" type="ORF">Malapachy_3879</name>
</gene>
<dbReference type="GO" id="GO:0005634">
    <property type="term" value="C:nucleus"/>
    <property type="evidence" value="ECO:0007669"/>
    <property type="project" value="UniProtKB-SubCell"/>
</dbReference>
<feature type="compositionally biased region" description="Basic and acidic residues" evidence="7">
    <location>
        <begin position="223"/>
        <end position="233"/>
    </location>
</feature>
<dbReference type="Gene3D" id="4.10.280.10">
    <property type="entry name" value="Helix-loop-helix DNA-binding domain"/>
    <property type="match status" value="1"/>
</dbReference>
<dbReference type="GeneID" id="28730214"/>